<evidence type="ECO:0000256" key="2">
    <source>
        <dbReference type="ARBA" id="ARBA00022801"/>
    </source>
</evidence>
<evidence type="ECO:0000256" key="1">
    <source>
        <dbReference type="ARBA" id="ARBA00022670"/>
    </source>
</evidence>
<feature type="domain" description="Peptidase S1" evidence="6">
    <location>
        <begin position="68"/>
        <end position="295"/>
    </location>
</feature>
<organism evidence="7 8">
    <name type="scientific">Lymnaea stagnalis</name>
    <name type="common">Great pond snail</name>
    <name type="synonym">Helix stagnalis</name>
    <dbReference type="NCBI Taxonomy" id="6523"/>
    <lineage>
        <taxon>Eukaryota</taxon>
        <taxon>Metazoa</taxon>
        <taxon>Spiralia</taxon>
        <taxon>Lophotrochozoa</taxon>
        <taxon>Mollusca</taxon>
        <taxon>Gastropoda</taxon>
        <taxon>Heterobranchia</taxon>
        <taxon>Euthyneura</taxon>
        <taxon>Panpulmonata</taxon>
        <taxon>Hygrophila</taxon>
        <taxon>Lymnaeoidea</taxon>
        <taxon>Lymnaeidae</taxon>
        <taxon>Lymnaea</taxon>
    </lineage>
</organism>
<evidence type="ECO:0000313" key="8">
    <source>
        <dbReference type="Proteomes" id="UP001497497"/>
    </source>
</evidence>
<keyword evidence="1 5" id="KW-0645">Protease</keyword>
<evidence type="ECO:0000256" key="4">
    <source>
        <dbReference type="ARBA" id="ARBA00023157"/>
    </source>
</evidence>
<dbReference type="PRINTS" id="PR00722">
    <property type="entry name" value="CHYMOTRYPSIN"/>
</dbReference>
<dbReference type="InterPro" id="IPR018114">
    <property type="entry name" value="TRYPSIN_HIS"/>
</dbReference>
<dbReference type="InterPro" id="IPR043504">
    <property type="entry name" value="Peptidase_S1_PA_chymotrypsin"/>
</dbReference>
<dbReference type="SUPFAM" id="SSF50494">
    <property type="entry name" value="Trypsin-like serine proteases"/>
    <property type="match status" value="1"/>
</dbReference>
<accession>A0AAV2IA50</accession>
<dbReference type="PANTHER" id="PTHR24252">
    <property type="entry name" value="ACROSIN-RELATED"/>
    <property type="match status" value="1"/>
</dbReference>
<keyword evidence="8" id="KW-1185">Reference proteome</keyword>
<dbReference type="GO" id="GO:0006508">
    <property type="term" value="P:proteolysis"/>
    <property type="evidence" value="ECO:0007669"/>
    <property type="project" value="UniProtKB-KW"/>
</dbReference>
<dbReference type="CDD" id="cd00190">
    <property type="entry name" value="Tryp_SPc"/>
    <property type="match status" value="1"/>
</dbReference>
<dbReference type="InterPro" id="IPR033116">
    <property type="entry name" value="TRYPSIN_SER"/>
</dbReference>
<comment type="caution">
    <text evidence="7">The sequence shown here is derived from an EMBL/GenBank/DDBJ whole genome shotgun (WGS) entry which is preliminary data.</text>
</comment>
<feature type="non-terminal residue" evidence="7">
    <location>
        <position position="295"/>
    </location>
</feature>
<keyword evidence="4" id="KW-1015">Disulfide bond</keyword>
<keyword evidence="3 5" id="KW-0720">Serine protease</keyword>
<keyword evidence="2 5" id="KW-0378">Hydrolase</keyword>
<proteinExistence type="predicted"/>
<dbReference type="PROSITE" id="PS00134">
    <property type="entry name" value="TRYPSIN_HIS"/>
    <property type="match status" value="1"/>
</dbReference>
<sequence length="295" mass="32246">MFQRFSHRRLSLVTYDIVCRRLSLVTYDIVCRRLSLVTYDIVCKMKTVTVFLCLMAVVLAEDGLDKRIVNGEKAELYAHPHQASLQLYQDPHGWYHICGAVLIGTNKLVTAAHCVQGQDPRNLRVEVGVLNLFDPPNAYEQTISVASILIHPSYNENGNAYPNDIAILYLSGPVTYNKNVQPAALAPKGSSFANEQCIITGWGRTIGGGAPASHLKQAYITKITRSQCNLRWALYGQLITDKHICVYEASDPAGTRPSACQGDSGGPLMCGAEFGLLAGVTSWGLASCTGEYPHV</sequence>
<evidence type="ECO:0000259" key="6">
    <source>
        <dbReference type="PROSITE" id="PS50240"/>
    </source>
</evidence>
<dbReference type="InterPro" id="IPR001254">
    <property type="entry name" value="Trypsin_dom"/>
</dbReference>
<dbReference type="FunFam" id="2.40.10.10:FF:000036">
    <property type="entry name" value="Trypsin beta"/>
    <property type="match status" value="1"/>
</dbReference>
<dbReference type="AlphaFoldDB" id="A0AAV2IA50"/>
<dbReference type="PANTHER" id="PTHR24252:SF7">
    <property type="entry name" value="HYALIN"/>
    <property type="match status" value="1"/>
</dbReference>
<evidence type="ECO:0000313" key="7">
    <source>
        <dbReference type="EMBL" id="CAL1542435.1"/>
    </source>
</evidence>
<dbReference type="SMART" id="SM00020">
    <property type="entry name" value="Tryp_SPc"/>
    <property type="match status" value="1"/>
</dbReference>
<dbReference type="EMBL" id="CAXITT010000486">
    <property type="protein sequence ID" value="CAL1542435.1"/>
    <property type="molecule type" value="Genomic_DNA"/>
</dbReference>
<name>A0AAV2IA50_LYMST</name>
<dbReference type="Proteomes" id="UP001497497">
    <property type="component" value="Unassembled WGS sequence"/>
</dbReference>
<gene>
    <name evidence="7" type="ORF">GSLYS_00016029001</name>
</gene>
<protein>
    <recommendedName>
        <fullName evidence="6">Peptidase S1 domain-containing protein</fullName>
    </recommendedName>
</protein>
<evidence type="ECO:0000256" key="5">
    <source>
        <dbReference type="RuleBase" id="RU363034"/>
    </source>
</evidence>
<dbReference type="PROSITE" id="PS00135">
    <property type="entry name" value="TRYPSIN_SER"/>
    <property type="match status" value="1"/>
</dbReference>
<reference evidence="7 8" key="1">
    <citation type="submission" date="2024-04" db="EMBL/GenBank/DDBJ databases">
        <authorList>
            <consortium name="Genoscope - CEA"/>
            <person name="William W."/>
        </authorList>
    </citation>
    <scope>NUCLEOTIDE SEQUENCE [LARGE SCALE GENOMIC DNA]</scope>
</reference>
<evidence type="ECO:0000256" key="3">
    <source>
        <dbReference type="ARBA" id="ARBA00022825"/>
    </source>
</evidence>
<dbReference type="PROSITE" id="PS50240">
    <property type="entry name" value="TRYPSIN_DOM"/>
    <property type="match status" value="1"/>
</dbReference>
<dbReference type="Pfam" id="PF00089">
    <property type="entry name" value="Trypsin"/>
    <property type="match status" value="1"/>
</dbReference>
<dbReference type="Gene3D" id="2.40.10.10">
    <property type="entry name" value="Trypsin-like serine proteases"/>
    <property type="match status" value="1"/>
</dbReference>
<dbReference type="GO" id="GO:0004252">
    <property type="term" value="F:serine-type endopeptidase activity"/>
    <property type="evidence" value="ECO:0007669"/>
    <property type="project" value="InterPro"/>
</dbReference>
<dbReference type="InterPro" id="IPR001314">
    <property type="entry name" value="Peptidase_S1A"/>
</dbReference>
<dbReference type="InterPro" id="IPR009003">
    <property type="entry name" value="Peptidase_S1_PA"/>
</dbReference>